<evidence type="ECO:0000313" key="3">
    <source>
        <dbReference type="EMBL" id="GMM54342.1"/>
    </source>
</evidence>
<feature type="transmembrane region" description="Helical" evidence="2">
    <location>
        <begin position="408"/>
        <end position="427"/>
    </location>
</feature>
<dbReference type="InterPro" id="IPR007251">
    <property type="entry name" value="Iron_permease_Fet4"/>
</dbReference>
<feature type="transmembrane region" description="Helical" evidence="2">
    <location>
        <begin position="522"/>
        <end position="542"/>
    </location>
</feature>
<dbReference type="AlphaFoldDB" id="A0AAV5RT89"/>
<evidence type="ECO:0000256" key="2">
    <source>
        <dbReference type="SAM" id="Phobius"/>
    </source>
</evidence>
<dbReference type="Pfam" id="PF04120">
    <property type="entry name" value="Iron_permease"/>
    <property type="match status" value="1"/>
</dbReference>
<reference evidence="3 4" key="1">
    <citation type="journal article" date="2023" name="Elife">
        <title>Identification of key yeast species and microbe-microbe interactions impacting larval growth of Drosophila in the wild.</title>
        <authorList>
            <person name="Mure A."/>
            <person name="Sugiura Y."/>
            <person name="Maeda R."/>
            <person name="Honda K."/>
            <person name="Sakurai N."/>
            <person name="Takahashi Y."/>
            <person name="Watada M."/>
            <person name="Katoh T."/>
            <person name="Gotoh A."/>
            <person name="Gotoh Y."/>
            <person name="Taniguchi I."/>
            <person name="Nakamura K."/>
            <person name="Hayashi T."/>
            <person name="Katayama T."/>
            <person name="Uemura T."/>
            <person name="Hattori Y."/>
        </authorList>
    </citation>
    <scope>NUCLEOTIDE SEQUENCE [LARGE SCALE GENOMIC DNA]</scope>
    <source>
        <strain evidence="3 4">KH-74</strain>
    </source>
</reference>
<proteinExistence type="predicted"/>
<protein>
    <submittedName>
        <fullName evidence="3">Fet4 protein</fullName>
    </submittedName>
</protein>
<comment type="caution">
    <text evidence="3">The sequence shown here is derived from an EMBL/GenBank/DDBJ whole genome shotgun (WGS) entry which is preliminary data.</text>
</comment>
<evidence type="ECO:0000313" key="4">
    <source>
        <dbReference type="Proteomes" id="UP001377567"/>
    </source>
</evidence>
<sequence length="573" mass="63906">MGKVKEFFGNPGDRPGVHCQAPIPVHHHTGSDAESDTDEKLRSAKKDLDDDPAHTCSVASVSDSSDAAELSSVTIQQNGTYDISRGFTGLHKGYMDRILDKLVLFAGTITVFYCVWIILIIWVVLGAVYNAPFNWQVVMQDGQSIQCYIWDTLLMRQQLSSGHEQLLVCANLRSRMASFQRMLGDWAKSPQHNTAREQTADTVSHNSQCEGDCACACGASATEKEALGQLPIENWYDRVSNYSAVAIGSVAAMVLFWICIIVWIGCGAIPQAGDTTAPFTGRTTGSNPQYKMFSNAWQMDINTAVAVSLLICTTFLQNIRARHDRFIAKILLEVFSRDERIDIMLRDSLGDYKPHPVINIPEAKRSWLQRVIDWYADIIGTGIGVIIAIIVFGVWIGIGTPLHWGDDWWLIIGTYTGLVGFIDGYVLREVYYRAVNEEEKNYAQVIEDDLAFMQQLGVPNPRDIVDSLEEQQAKVTGTMHYKISAFVNVICSHQYSVVLGVLIVVGLICASSGMKWSTTGQLIANTPTMIIEEFFLIVLIQAHNWADVQRRLEMSTILAHRRIMEARIEELLG</sequence>
<feature type="region of interest" description="Disordered" evidence="1">
    <location>
        <begin position="1"/>
        <end position="54"/>
    </location>
</feature>
<gene>
    <name evidence="3" type="ORF">DAKH74_009580</name>
</gene>
<keyword evidence="4" id="KW-1185">Reference proteome</keyword>
<evidence type="ECO:0000256" key="1">
    <source>
        <dbReference type="SAM" id="MobiDB-lite"/>
    </source>
</evidence>
<feature type="transmembrane region" description="Helical" evidence="2">
    <location>
        <begin position="374"/>
        <end position="396"/>
    </location>
</feature>
<name>A0AAV5RT89_MAUHU</name>
<keyword evidence="2" id="KW-0812">Transmembrane</keyword>
<organism evidence="3 4">
    <name type="scientific">Maudiozyma humilis</name>
    <name type="common">Sour dough yeast</name>
    <name type="synonym">Kazachstania humilis</name>
    <dbReference type="NCBI Taxonomy" id="51915"/>
    <lineage>
        <taxon>Eukaryota</taxon>
        <taxon>Fungi</taxon>
        <taxon>Dikarya</taxon>
        <taxon>Ascomycota</taxon>
        <taxon>Saccharomycotina</taxon>
        <taxon>Saccharomycetes</taxon>
        <taxon>Saccharomycetales</taxon>
        <taxon>Saccharomycetaceae</taxon>
        <taxon>Maudiozyma</taxon>
    </lineage>
</organism>
<feature type="compositionally biased region" description="Basic and acidic residues" evidence="1">
    <location>
        <begin position="38"/>
        <end position="53"/>
    </location>
</feature>
<feature type="transmembrane region" description="Helical" evidence="2">
    <location>
        <begin position="495"/>
        <end position="516"/>
    </location>
</feature>
<feature type="transmembrane region" description="Helical" evidence="2">
    <location>
        <begin position="242"/>
        <end position="264"/>
    </location>
</feature>
<keyword evidence="2" id="KW-1133">Transmembrane helix</keyword>
<accession>A0AAV5RT89</accession>
<dbReference type="GO" id="GO:0055085">
    <property type="term" value="P:transmembrane transport"/>
    <property type="evidence" value="ECO:0007669"/>
    <property type="project" value="InterPro"/>
</dbReference>
<dbReference type="Proteomes" id="UP001377567">
    <property type="component" value="Unassembled WGS sequence"/>
</dbReference>
<keyword evidence="2" id="KW-0472">Membrane</keyword>
<dbReference type="EMBL" id="BTGD01000001">
    <property type="protein sequence ID" value="GMM54342.1"/>
    <property type="molecule type" value="Genomic_DNA"/>
</dbReference>
<feature type="transmembrane region" description="Helical" evidence="2">
    <location>
        <begin position="102"/>
        <end position="129"/>
    </location>
</feature>